<protein>
    <submittedName>
        <fullName evidence="1">Uncharacterized protein</fullName>
    </submittedName>
</protein>
<evidence type="ECO:0000313" key="1">
    <source>
        <dbReference type="EMBL" id="KAG9474442.1"/>
    </source>
</evidence>
<accession>A0A8J6K009</accession>
<reference evidence="1" key="1">
    <citation type="thesis" date="2020" institute="ProQuest LLC" country="789 East Eisenhower Parkway, Ann Arbor, MI, USA">
        <title>Comparative Genomics and Chromosome Evolution.</title>
        <authorList>
            <person name="Mudd A.B."/>
        </authorList>
    </citation>
    <scope>NUCLEOTIDE SEQUENCE</scope>
    <source>
        <strain evidence="1">HN-11 Male</strain>
        <tissue evidence="1">Kidney and liver</tissue>
    </source>
</reference>
<comment type="caution">
    <text evidence="1">The sequence shown here is derived from an EMBL/GenBank/DDBJ whole genome shotgun (WGS) entry which is preliminary data.</text>
</comment>
<proteinExistence type="predicted"/>
<gene>
    <name evidence="1" type="ORF">GDO78_004641</name>
</gene>
<dbReference type="AlphaFoldDB" id="A0A8J6K009"/>
<dbReference type="Proteomes" id="UP000770717">
    <property type="component" value="Unassembled WGS sequence"/>
</dbReference>
<name>A0A8J6K009_ELECQ</name>
<keyword evidence="2" id="KW-1185">Reference proteome</keyword>
<sequence length="97" mass="10935">MVPQWLPQSVIASLGSVPNTSREALGVYVKLYPQGSIWPLYRNTQQTVFSYTEGHREKRNRSRCICFSILDSKGGEFCKCGHTHSNGVYCSYSLNSL</sequence>
<dbReference type="EMBL" id="WNTK01000013">
    <property type="protein sequence ID" value="KAG9474442.1"/>
    <property type="molecule type" value="Genomic_DNA"/>
</dbReference>
<organism evidence="1 2">
    <name type="scientific">Eleutherodactylus coqui</name>
    <name type="common">Puerto Rican coqui</name>
    <dbReference type="NCBI Taxonomy" id="57060"/>
    <lineage>
        <taxon>Eukaryota</taxon>
        <taxon>Metazoa</taxon>
        <taxon>Chordata</taxon>
        <taxon>Craniata</taxon>
        <taxon>Vertebrata</taxon>
        <taxon>Euteleostomi</taxon>
        <taxon>Amphibia</taxon>
        <taxon>Batrachia</taxon>
        <taxon>Anura</taxon>
        <taxon>Neobatrachia</taxon>
        <taxon>Hyloidea</taxon>
        <taxon>Eleutherodactylidae</taxon>
        <taxon>Eleutherodactylinae</taxon>
        <taxon>Eleutherodactylus</taxon>
        <taxon>Eleutherodactylus</taxon>
    </lineage>
</organism>
<evidence type="ECO:0000313" key="2">
    <source>
        <dbReference type="Proteomes" id="UP000770717"/>
    </source>
</evidence>